<evidence type="ECO:0000313" key="3">
    <source>
        <dbReference type="Proteomes" id="UP000245216"/>
    </source>
</evidence>
<dbReference type="EMBL" id="QEXO01000002">
    <property type="protein sequence ID" value="PWE14769.1"/>
    <property type="molecule type" value="Genomic_DNA"/>
</dbReference>
<sequence>MFFRPYIVASAVLFTVLGIVAAVTMGSATDLSLSAYFYDTQVQDFSWRLQPFVDLFGRRLVWFVPFGGAVIWTIVAWRQPRGSRRQLAWAGAAFFMGSGPLMVGVLKHLTAMPRPFNLAMFGGTESMPAYFWAHSWAEAGNALPSAHAASGFVLLSLFFVGLMTGCRKLAAGGFVLGISAGLLFGFLRIMQGYHFLSQVLASGAVLGLYGCVLFYILWSWARHKQLPA</sequence>
<dbReference type="OrthoDB" id="7348799at2"/>
<dbReference type="Gene3D" id="1.20.144.10">
    <property type="entry name" value="Phosphatidic acid phosphatase type 2/haloperoxidase"/>
    <property type="match status" value="1"/>
</dbReference>
<comment type="caution">
    <text evidence="2">The sequence shown here is derived from an EMBL/GenBank/DDBJ whole genome shotgun (WGS) entry which is preliminary data.</text>
</comment>
<dbReference type="STRING" id="511.UZ73_07735"/>
<dbReference type="SUPFAM" id="SSF48317">
    <property type="entry name" value="Acid phosphatase/Vanadium-dependent haloperoxidase"/>
    <property type="match status" value="1"/>
</dbReference>
<proteinExistence type="predicted"/>
<reference evidence="2 3" key="1">
    <citation type="submission" date="2018-05" db="EMBL/GenBank/DDBJ databases">
        <title>Genome Sequence of an Efficient Indole-Degrading Bacterium, Alcaligenes sp.YBY.</title>
        <authorList>
            <person name="Yang B."/>
        </authorList>
    </citation>
    <scope>NUCLEOTIDE SEQUENCE [LARGE SCALE GENOMIC DNA]</scope>
    <source>
        <strain evidence="2 3">YBY</strain>
    </source>
</reference>
<dbReference type="Proteomes" id="UP000245216">
    <property type="component" value="Unassembled WGS sequence"/>
</dbReference>
<dbReference type="InterPro" id="IPR000326">
    <property type="entry name" value="PAP2/HPO"/>
</dbReference>
<protein>
    <submittedName>
        <fullName evidence="2">Phosphatase PAP2 family protein</fullName>
    </submittedName>
</protein>
<evidence type="ECO:0000259" key="1">
    <source>
        <dbReference type="Pfam" id="PF01569"/>
    </source>
</evidence>
<gene>
    <name evidence="2" type="ORF">DF183_08710</name>
</gene>
<accession>A0A2U2BLA2</accession>
<dbReference type="InterPro" id="IPR036938">
    <property type="entry name" value="PAP2/HPO_sf"/>
</dbReference>
<dbReference type="RefSeq" id="WP_042482994.1">
    <property type="nucleotide sequence ID" value="NZ_CP023667.1"/>
</dbReference>
<evidence type="ECO:0000313" key="2">
    <source>
        <dbReference type="EMBL" id="PWE14769.1"/>
    </source>
</evidence>
<dbReference type="Pfam" id="PF01569">
    <property type="entry name" value="PAP2"/>
    <property type="match status" value="1"/>
</dbReference>
<feature type="domain" description="Phosphatidic acid phosphatase type 2/haloperoxidase" evidence="1">
    <location>
        <begin position="92"/>
        <end position="220"/>
    </location>
</feature>
<reference evidence="2 3" key="2">
    <citation type="submission" date="2018-05" db="EMBL/GenBank/DDBJ databases">
        <authorList>
            <person name="Lanie J.A."/>
            <person name="Ng W.-L."/>
            <person name="Kazmierczak K.M."/>
            <person name="Andrzejewski T.M."/>
            <person name="Davidsen T.M."/>
            <person name="Wayne K.J."/>
            <person name="Tettelin H."/>
            <person name="Glass J.I."/>
            <person name="Rusch D."/>
            <person name="Podicherti R."/>
            <person name="Tsui H.-C.T."/>
            <person name="Winkler M.E."/>
        </authorList>
    </citation>
    <scope>NUCLEOTIDE SEQUENCE [LARGE SCALE GENOMIC DNA]</scope>
    <source>
        <strain evidence="2 3">YBY</strain>
    </source>
</reference>
<organism evidence="2 3">
    <name type="scientific">Alcaligenes faecalis</name>
    <dbReference type="NCBI Taxonomy" id="511"/>
    <lineage>
        <taxon>Bacteria</taxon>
        <taxon>Pseudomonadati</taxon>
        <taxon>Pseudomonadota</taxon>
        <taxon>Betaproteobacteria</taxon>
        <taxon>Burkholderiales</taxon>
        <taxon>Alcaligenaceae</taxon>
        <taxon>Alcaligenes</taxon>
    </lineage>
</organism>
<name>A0A2U2BLA2_ALCFA</name>
<dbReference type="AlphaFoldDB" id="A0A2U2BLA2"/>